<dbReference type="SUPFAM" id="SSF69572">
    <property type="entry name" value="Activating enzymes of the ubiquitin-like proteins"/>
    <property type="match status" value="1"/>
</dbReference>
<dbReference type="GO" id="GO:0008146">
    <property type="term" value="F:sulfotransferase activity"/>
    <property type="evidence" value="ECO:0007669"/>
    <property type="project" value="TreeGrafter"/>
</dbReference>
<gene>
    <name evidence="6" type="ORF">ET989_03300</name>
</gene>
<dbReference type="CDD" id="cd00757">
    <property type="entry name" value="ThiF_MoeB_HesA_family"/>
    <property type="match status" value="1"/>
</dbReference>
<evidence type="ECO:0000259" key="5">
    <source>
        <dbReference type="PROSITE" id="PS50206"/>
    </source>
</evidence>
<dbReference type="Pfam" id="PF00899">
    <property type="entry name" value="ThiF"/>
    <property type="match status" value="1"/>
</dbReference>
<dbReference type="GO" id="GO:0004792">
    <property type="term" value="F:thiosulfate-cyanide sulfurtransferase activity"/>
    <property type="evidence" value="ECO:0007669"/>
    <property type="project" value="TreeGrafter"/>
</dbReference>
<feature type="domain" description="Rhodanese" evidence="5">
    <location>
        <begin position="304"/>
        <end position="394"/>
    </location>
</feature>
<dbReference type="InterPro" id="IPR001763">
    <property type="entry name" value="Rhodanese-like_dom"/>
</dbReference>
<organism evidence="6 7">
    <name type="scientific">Propioniciclava sinopodophylli</name>
    <dbReference type="NCBI Taxonomy" id="1837344"/>
    <lineage>
        <taxon>Bacteria</taxon>
        <taxon>Bacillati</taxon>
        <taxon>Actinomycetota</taxon>
        <taxon>Actinomycetes</taxon>
        <taxon>Propionibacteriales</taxon>
        <taxon>Propionibacteriaceae</taxon>
        <taxon>Propioniciclava</taxon>
    </lineage>
</organism>
<comment type="caution">
    <text evidence="6">The sequence shown here is derived from an EMBL/GenBank/DDBJ whole genome shotgun (WGS) entry which is preliminary data.</text>
</comment>
<evidence type="ECO:0000256" key="3">
    <source>
        <dbReference type="ARBA" id="ARBA00022840"/>
    </source>
</evidence>
<dbReference type="EMBL" id="SDMQ01000002">
    <property type="protein sequence ID" value="TBT87349.1"/>
    <property type="molecule type" value="Genomic_DNA"/>
</dbReference>
<evidence type="ECO:0000313" key="6">
    <source>
        <dbReference type="EMBL" id="TBT87349.1"/>
    </source>
</evidence>
<keyword evidence="3" id="KW-0067">ATP-binding</keyword>
<feature type="region of interest" description="Disordered" evidence="4">
    <location>
        <begin position="256"/>
        <end position="291"/>
    </location>
</feature>
<dbReference type="RefSeq" id="WP_131167135.1">
    <property type="nucleotide sequence ID" value="NZ_SDMQ01000002.1"/>
</dbReference>
<dbReference type="OrthoDB" id="9804286at2"/>
<dbReference type="Proteomes" id="UP000292373">
    <property type="component" value="Unassembled WGS sequence"/>
</dbReference>
<evidence type="ECO:0000256" key="1">
    <source>
        <dbReference type="ARBA" id="ARBA00022679"/>
    </source>
</evidence>
<keyword evidence="6" id="KW-0548">Nucleotidyltransferase</keyword>
<dbReference type="PANTHER" id="PTHR10953">
    <property type="entry name" value="UBIQUITIN-ACTIVATING ENZYME E1"/>
    <property type="match status" value="1"/>
</dbReference>
<dbReference type="PANTHER" id="PTHR10953:SF102">
    <property type="entry name" value="ADENYLYLTRANSFERASE AND SULFURTRANSFERASE MOCS3"/>
    <property type="match status" value="1"/>
</dbReference>
<dbReference type="SMART" id="SM00450">
    <property type="entry name" value="RHOD"/>
    <property type="match status" value="1"/>
</dbReference>
<reference evidence="6 7" key="1">
    <citation type="submission" date="2019-01" db="EMBL/GenBank/DDBJ databases">
        <title>Lactibacter flavus gen. nov., sp. nov., a novel bacterium of the family Propionibacteriaceae isolated from raw milk and dairy products.</title>
        <authorList>
            <person name="Huptas C."/>
            <person name="Wenning M."/>
            <person name="Breitenwieser F."/>
            <person name="Doll E."/>
            <person name="Von Neubeck M."/>
            <person name="Busse H.-J."/>
            <person name="Scherer S."/>
        </authorList>
    </citation>
    <scope>NUCLEOTIDE SEQUENCE [LARGE SCALE GENOMIC DNA]</scope>
    <source>
        <strain evidence="6 7">KCTC 33808</strain>
    </source>
</reference>
<dbReference type="AlphaFoldDB" id="A0A4Q9KFZ9"/>
<dbReference type="InterPro" id="IPR036873">
    <property type="entry name" value="Rhodanese-like_dom_sf"/>
</dbReference>
<evidence type="ECO:0000256" key="2">
    <source>
        <dbReference type="ARBA" id="ARBA00022741"/>
    </source>
</evidence>
<dbReference type="InterPro" id="IPR000594">
    <property type="entry name" value="ThiF_NAD_FAD-bd"/>
</dbReference>
<dbReference type="InterPro" id="IPR035985">
    <property type="entry name" value="Ubiquitin-activating_enz"/>
</dbReference>
<evidence type="ECO:0000256" key="4">
    <source>
        <dbReference type="SAM" id="MobiDB-lite"/>
    </source>
</evidence>
<sequence length="396" mass="40868">MTPLPPLVAPGPPLGRDEAQRYSRHLLVPAIGEAGQRRLRAAHVAVLGAGGLGSPALLYLAAAGVGRLTIIDDDVVDVTNLHRQVIHPDRAVGHPKVDSAAASVSALNPTVEVVTHRVRLTRGNAAELFGDVHLVLDGTDNFDTRYAVNDACADLGLPYVWASVYRTQAQVSVFWASPPAGSVGTDLRDLFPEPPAPGTVPSCGDAGVLGALTGQVGSMMAAEAVKLICGVGDPLLGRVAFVDLLAATTTCIPLLPRRDTPRRRREPRLSPPRAPGSSADSPGSVRPDPLPTISATDLAAALASDTPPVVLDVREPAEVGIAAIDGSVRVPLGEVLADPAGTGIAPDADLVVHCKAQPRSEAAAHALLAAGHTRVRVLAGGILAWVADVDPSQPTY</sequence>
<dbReference type="GO" id="GO:0005524">
    <property type="term" value="F:ATP binding"/>
    <property type="evidence" value="ECO:0007669"/>
    <property type="project" value="UniProtKB-KW"/>
</dbReference>
<dbReference type="InterPro" id="IPR045886">
    <property type="entry name" value="ThiF/MoeB/HesA"/>
</dbReference>
<keyword evidence="1 6" id="KW-0808">Transferase</keyword>
<protein>
    <submittedName>
        <fullName evidence="6">Adenylyltransferase/sulfurtransferase MoeZ</fullName>
    </submittedName>
</protein>
<dbReference type="GO" id="GO:0008641">
    <property type="term" value="F:ubiquitin-like modifier activating enzyme activity"/>
    <property type="evidence" value="ECO:0007669"/>
    <property type="project" value="InterPro"/>
</dbReference>
<dbReference type="PROSITE" id="PS50206">
    <property type="entry name" value="RHODANESE_3"/>
    <property type="match status" value="1"/>
</dbReference>
<evidence type="ECO:0000313" key="7">
    <source>
        <dbReference type="Proteomes" id="UP000292373"/>
    </source>
</evidence>
<name>A0A4Q9KFZ9_9ACTN</name>
<dbReference type="Gene3D" id="3.40.250.10">
    <property type="entry name" value="Rhodanese-like domain"/>
    <property type="match status" value="1"/>
</dbReference>
<accession>A0A4Q9KFZ9</accession>
<keyword evidence="2" id="KW-0547">Nucleotide-binding</keyword>
<dbReference type="Pfam" id="PF00581">
    <property type="entry name" value="Rhodanese"/>
    <property type="match status" value="1"/>
</dbReference>
<dbReference type="Gene3D" id="3.40.50.720">
    <property type="entry name" value="NAD(P)-binding Rossmann-like Domain"/>
    <property type="match status" value="1"/>
</dbReference>
<dbReference type="GO" id="GO:0016779">
    <property type="term" value="F:nucleotidyltransferase activity"/>
    <property type="evidence" value="ECO:0007669"/>
    <property type="project" value="UniProtKB-KW"/>
</dbReference>
<dbReference type="GO" id="GO:0005829">
    <property type="term" value="C:cytosol"/>
    <property type="evidence" value="ECO:0007669"/>
    <property type="project" value="TreeGrafter"/>
</dbReference>
<proteinExistence type="predicted"/>
<dbReference type="FunFam" id="3.40.50.720:FF:000033">
    <property type="entry name" value="Adenylyltransferase and sulfurtransferase MOCS3"/>
    <property type="match status" value="1"/>
</dbReference>
<keyword evidence="7" id="KW-1185">Reference proteome</keyword>